<sequence>MAAHRHALSVSLLVVATTIVLLKVLQSRLICEYCANAYPNVPPKVWKRKGDYNRHLKIHEDTRPHQCPFKGCGKTFVQNSALKTHVNTHTGAKPYQCNFCSKRFGDPSSCSRHRRENHSSLVAYCCPVDDCPTK</sequence>
<dbReference type="Pfam" id="PF00096">
    <property type="entry name" value="zf-C2H2"/>
    <property type="match status" value="1"/>
</dbReference>
<dbReference type="InterPro" id="IPR036236">
    <property type="entry name" value="Znf_C2H2_sf"/>
</dbReference>
<accession>K5W5X4</accession>
<keyword evidence="4" id="KW-0862">Zinc</keyword>
<dbReference type="InParanoid" id="K5W5X4"/>
<dbReference type="GO" id="GO:0005634">
    <property type="term" value="C:nucleus"/>
    <property type="evidence" value="ECO:0007669"/>
    <property type="project" value="UniProtKB-ARBA"/>
</dbReference>
<feature type="chain" id="PRO_5003890546" description="C2H2-type domain-containing protein" evidence="6">
    <location>
        <begin position="28"/>
        <end position="134"/>
    </location>
</feature>
<proteinExistence type="predicted"/>
<dbReference type="GO" id="GO:0000978">
    <property type="term" value="F:RNA polymerase II cis-regulatory region sequence-specific DNA binding"/>
    <property type="evidence" value="ECO:0007669"/>
    <property type="project" value="UniProtKB-ARBA"/>
</dbReference>
<dbReference type="AlphaFoldDB" id="K5W5X4"/>
<dbReference type="KEGG" id="pco:PHACADRAFT_87666"/>
<dbReference type="GO" id="GO:0000981">
    <property type="term" value="F:DNA-binding transcription factor activity, RNA polymerase II-specific"/>
    <property type="evidence" value="ECO:0007669"/>
    <property type="project" value="TreeGrafter"/>
</dbReference>
<keyword evidence="9" id="KW-1185">Reference proteome</keyword>
<dbReference type="STRING" id="650164.K5W5X4"/>
<evidence type="ECO:0000256" key="1">
    <source>
        <dbReference type="ARBA" id="ARBA00022723"/>
    </source>
</evidence>
<feature type="signal peptide" evidence="6">
    <location>
        <begin position="1"/>
        <end position="27"/>
    </location>
</feature>
<dbReference type="InterPro" id="IPR050329">
    <property type="entry name" value="GLI_C2H2-zinc-finger"/>
</dbReference>
<reference evidence="8 9" key="1">
    <citation type="journal article" date="2012" name="BMC Genomics">
        <title>Comparative genomics of the white-rot fungi, Phanerochaete carnosa and P. chrysosporium, to elucidate the genetic basis of the distinct wood types they colonize.</title>
        <authorList>
            <person name="Suzuki H."/>
            <person name="MacDonald J."/>
            <person name="Syed K."/>
            <person name="Salamov A."/>
            <person name="Hori C."/>
            <person name="Aerts A."/>
            <person name="Henrissat B."/>
            <person name="Wiebenga A."/>
            <person name="vanKuyk P.A."/>
            <person name="Barry K."/>
            <person name="Lindquist E."/>
            <person name="LaButti K."/>
            <person name="Lapidus A."/>
            <person name="Lucas S."/>
            <person name="Coutinho P."/>
            <person name="Gong Y."/>
            <person name="Samejima M."/>
            <person name="Mahadevan R."/>
            <person name="Abou-Zaid M."/>
            <person name="de Vries R.P."/>
            <person name="Igarashi K."/>
            <person name="Yadav J.S."/>
            <person name="Grigoriev I.V."/>
            <person name="Master E.R."/>
        </authorList>
    </citation>
    <scope>NUCLEOTIDE SEQUENCE [LARGE SCALE GENOMIC DNA]</scope>
    <source>
        <strain evidence="8 9">HHB-10118-sp</strain>
    </source>
</reference>
<evidence type="ECO:0000313" key="8">
    <source>
        <dbReference type="EMBL" id="EKM59303.1"/>
    </source>
</evidence>
<dbReference type="PROSITE" id="PS00028">
    <property type="entry name" value="ZINC_FINGER_C2H2_1"/>
    <property type="match status" value="2"/>
</dbReference>
<dbReference type="FunFam" id="3.30.160.60:FF:000125">
    <property type="entry name" value="Putative zinc finger protein 143"/>
    <property type="match status" value="1"/>
</dbReference>
<dbReference type="SUPFAM" id="SSF57667">
    <property type="entry name" value="beta-beta-alpha zinc fingers"/>
    <property type="match status" value="2"/>
</dbReference>
<evidence type="ECO:0000313" key="9">
    <source>
        <dbReference type="Proteomes" id="UP000008370"/>
    </source>
</evidence>
<dbReference type="PANTHER" id="PTHR19818:SF139">
    <property type="entry name" value="PAIR-RULE PROTEIN ODD-PAIRED"/>
    <property type="match status" value="1"/>
</dbReference>
<dbReference type="GO" id="GO:0045944">
    <property type="term" value="P:positive regulation of transcription by RNA polymerase II"/>
    <property type="evidence" value="ECO:0007669"/>
    <property type="project" value="UniProtKB-ARBA"/>
</dbReference>
<dbReference type="EMBL" id="JH930469">
    <property type="protein sequence ID" value="EKM59303.1"/>
    <property type="molecule type" value="Genomic_DNA"/>
</dbReference>
<evidence type="ECO:0000259" key="7">
    <source>
        <dbReference type="PROSITE" id="PS50157"/>
    </source>
</evidence>
<keyword evidence="1" id="KW-0479">Metal-binding</keyword>
<feature type="domain" description="C2H2-type" evidence="7">
    <location>
        <begin position="65"/>
        <end position="94"/>
    </location>
</feature>
<dbReference type="RefSeq" id="XP_007391867.1">
    <property type="nucleotide sequence ID" value="XM_007391805.1"/>
</dbReference>
<dbReference type="OrthoDB" id="654211at2759"/>
<evidence type="ECO:0000256" key="2">
    <source>
        <dbReference type="ARBA" id="ARBA00022737"/>
    </source>
</evidence>
<gene>
    <name evidence="8" type="ORF">PHACADRAFT_87666</name>
</gene>
<keyword evidence="3 5" id="KW-0863">Zinc-finger</keyword>
<dbReference type="HOGENOM" id="CLU_1896950_0_0_1"/>
<name>K5W5X4_PHACS</name>
<keyword evidence="2" id="KW-0677">Repeat</keyword>
<dbReference type="InterPro" id="IPR013087">
    <property type="entry name" value="Znf_C2H2_type"/>
</dbReference>
<evidence type="ECO:0000256" key="5">
    <source>
        <dbReference type="PROSITE-ProRule" id="PRU00042"/>
    </source>
</evidence>
<protein>
    <recommendedName>
        <fullName evidence="7">C2H2-type domain-containing protein</fullName>
    </recommendedName>
</protein>
<dbReference type="SMART" id="SM00355">
    <property type="entry name" value="ZnF_C2H2"/>
    <property type="match status" value="3"/>
</dbReference>
<dbReference type="Gene3D" id="3.30.160.60">
    <property type="entry name" value="Classic Zinc Finger"/>
    <property type="match status" value="2"/>
</dbReference>
<dbReference type="PROSITE" id="PS50157">
    <property type="entry name" value="ZINC_FINGER_C2H2_2"/>
    <property type="match status" value="2"/>
</dbReference>
<evidence type="ECO:0000256" key="3">
    <source>
        <dbReference type="ARBA" id="ARBA00022771"/>
    </source>
</evidence>
<feature type="domain" description="C2H2-type" evidence="7">
    <location>
        <begin position="95"/>
        <end position="123"/>
    </location>
</feature>
<dbReference type="Proteomes" id="UP000008370">
    <property type="component" value="Unassembled WGS sequence"/>
</dbReference>
<evidence type="ECO:0000256" key="6">
    <source>
        <dbReference type="SAM" id="SignalP"/>
    </source>
</evidence>
<evidence type="ECO:0000256" key="4">
    <source>
        <dbReference type="ARBA" id="ARBA00022833"/>
    </source>
</evidence>
<dbReference type="GeneID" id="18920580"/>
<dbReference type="GO" id="GO:0008270">
    <property type="term" value="F:zinc ion binding"/>
    <property type="evidence" value="ECO:0007669"/>
    <property type="project" value="UniProtKB-KW"/>
</dbReference>
<keyword evidence="6" id="KW-0732">Signal</keyword>
<dbReference type="PANTHER" id="PTHR19818">
    <property type="entry name" value="ZINC FINGER PROTEIN ZIC AND GLI"/>
    <property type="match status" value="1"/>
</dbReference>
<organism evidence="8 9">
    <name type="scientific">Phanerochaete carnosa (strain HHB-10118-sp)</name>
    <name type="common">White-rot fungus</name>
    <name type="synonym">Peniophora carnosa</name>
    <dbReference type="NCBI Taxonomy" id="650164"/>
    <lineage>
        <taxon>Eukaryota</taxon>
        <taxon>Fungi</taxon>
        <taxon>Dikarya</taxon>
        <taxon>Basidiomycota</taxon>
        <taxon>Agaricomycotina</taxon>
        <taxon>Agaricomycetes</taxon>
        <taxon>Polyporales</taxon>
        <taxon>Phanerochaetaceae</taxon>
        <taxon>Phanerochaete</taxon>
    </lineage>
</organism>